<sequence>MRYSVSFTKISDADLDDIADYIGQFDPIAAIRFIGQLRERATSVLAIAPHGGSRLESIRYFPLGSYVVAYDVDENAKVVTVLMICRGDRDWRRIVESRLRPPPLDV</sequence>
<dbReference type="InterPro" id="IPR035093">
    <property type="entry name" value="RelE/ParE_toxin_dom_sf"/>
</dbReference>
<evidence type="ECO:0000256" key="1">
    <source>
        <dbReference type="ARBA" id="ARBA00022649"/>
    </source>
</evidence>
<evidence type="ECO:0000313" key="2">
    <source>
        <dbReference type="EMBL" id="XBO39041.1"/>
    </source>
</evidence>
<keyword evidence="1" id="KW-1277">Toxin-antitoxin system</keyword>
<dbReference type="EMBL" id="CP157484">
    <property type="protein sequence ID" value="XBO39041.1"/>
    <property type="molecule type" value="Genomic_DNA"/>
</dbReference>
<gene>
    <name evidence="2" type="ORF">ABEG18_25750</name>
</gene>
<reference evidence="2" key="1">
    <citation type="submission" date="2024-05" db="EMBL/GenBank/DDBJ databases">
        <authorList>
            <person name="Kim S."/>
            <person name="Heo J."/>
            <person name="Choi H."/>
            <person name="Choi Y."/>
            <person name="Kwon S.-W."/>
            <person name="Kim Y."/>
        </authorList>
    </citation>
    <scope>NUCLEOTIDE SEQUENCE</scope>
    <source>
        <strain evidence="2">KACC 23698</strain>
    </source>
</reference>
<protein>
    <submittedName>
        <fullName evidence="2">Type II toxin-antitoxin system RelE/ParE family toxin</fullName>
    </submittedName>
</protein>
<dbReference type="Pfam" id="PF05016">
    <property type="entry name" value="ParE_toxin"/>
    <property type="match status" value="1"/>
</dbReference>
<organism evidence="2">
    <name type="scientific">Alsobacter sp. KACC 23698</name>
    <dbReference type="NCBI Taxonomy" id="3149229"/>
    <lineage>
        <taxon>Bacteria</taxon>
        <taxon>Pseudomonadati</taxon>
        <taxon>Pseudomonadota</taxon>
        <taxon>Alphaproteobacteria</taxon>
        <taxon>Hyphomicrobiales</taxon>
        <taxon>Alsobacteraceae</taxon>
        <taxon>Alsobacter</taxon>
    </lineage>
</organism>
<dbReference type="Gene3D" id="3.30.2310.20">
    <property type="entry name" value="RelE-like"/>
    <property type="match status" value="1"/>
</dbReference>
<accession>A0AAU7JFK7</accession>
<dbReference type="RefSeq" id="WP_406855881.1">
    <property type="nucleotide sequence ID" value="NZ_CP157484.1"/>
</dbReference>
<name>A0AAU7JFK7_9HYPH</name>
<dbReference type="InterPro" id="IPR007712">
    <property type="entry name" value="RelE/ParE_toxin"/>
</dbReference>
<proteinExistence type="predicted"/>
<dbReference type="AlphaFoldDB" id="A0AAU7JFK7"/>